<evidence type="ECO:0000313" key="8">
    <source>
        <dbReference type="EMBL" id="PVZ99006.1"/>
    </source>
</evidence>
<dbReference type="InterPro" id="IPR031778">
    <property type="entry name" value="Sortilin_N"/>
</dbReference>
<dbReference type="SMART" id="SM00602">
    <property type="entry name" value="VPS10"/>
    <property type="match status" value="3"/>
</dbReference>
<dbReference type="EMBL" id="MBFU01000490">
    <property type="protein sequence ID" value="PVZ99006.1"/>
    <property type="molecule type" value="Genomic_DNA"/>
</dbReference>
<proteinExistence type="predicted"/>
<dbReference type="InterPro" id="IPR031777">
    <property type="entry name" value="Sortilin_C"/>
</dbReference>
<dbReference type="GO" id="GO:0016020">
    <property type="term" value="C:membrane"/>
    <property type="evidence" value="ECO:0007669"/>
    <property type="project" value="UniProtKB-SubCell"/>
</dbReference>
<evidence type="ECO:0000256" key="2">
    <source>
        <dbReference type="ARBA" id="ARBA00022737"/>
    </source>
</evidence>
<feature type="domain" description="VPS10" evidence="7">
    <location>
        <begin position="1974"/>
        <end position="2648"/>
    </location>
</feature>
<evidence type="ECO:0000256" key="6">
    <source>
        <dbReference type="SAM" id="Phobius"/>
    </source>
</evidence>
<dbReference type="InterPro" id="IPR015943">
    <property type="entry name" value="WD40/YVTN_repeat-like_dom_sf"/>
</dbReference>
<gene>
    <name evidence="8" type="ORF">BB558_004983</name>
</gene>
<evidence type="ECO:0000256" key="1">
    <source>
        <dbReference type="ARBA" id="ARBA00004370"/>
    </source>
</evidence>
<comment type="caution">
    <text evidence="8">The sequence shown here is derived from an EMBL/GenBank/DDBJ whole genome shotgun (WGS) entry which is preliminary data.</text>
</comment>
<dbReference type="Gene3D" id="3.30.60.270">
    <property type="match status" value="3"/>
</dbReference>
<dbReference type="Gene3D" id="2.10.70.80">
    <property type="match status" value="1"/>
</dbReference>
<feature type="domain" description="VPS10" evidence="7">
    <location>
        <begin position="1289"/>
        <end position="1949"/>
    </location>
</feature>
<protein>
    <recommendedName>
        <fullName evidence="7">VPS10 domain-containing protein</fullName>
    </recommendedName>
</protein>
<keyword evidence="3 6" id="KW-0472">Membrane</keyword>
<evidence type="ECO:0000313" key="9">
    <source>
        <dbReference type="Proteomes" id="UP000245591"/>
    </source>
</evidence>
<keyword evidence="9" id="KW-1185">Reference proteome</keyword>
<dbReference type="PANTHER" id="PTHR12106">
    <property type="entry name" value="SORTILIN RELATED"/>
    <property type="match status" value="1"/>
</dbReference>
<keyword evidence="2" id="KW-0677">Repeat</keyword>
<feature type="region of interest" description="Disordered" evidence="5">
    <location>
        <begin position="61"/>
        <end position="80"/>
    </location>
</feature>
<dbReference type="InterPro" id="IPR050310">
    <property type="entry name" value="VPS10-sortilin"/>
</dbReference>
<feature type="compositionally biased region" description="Basic and acidic residues" evidence="5">
    <location>
        <begin position="63"/>
        <end position="72"/>
    </location>
</feature>
<organism evidence="8 9">
    <name type="scientific">Smittium angustum</name>
    <dbReference type="NCBI Taxonomy" id="133377"/>
    <lineage>
        <taxon>Eukaryota</taxon>
        <taxon>Fungi</taxon>
        <taxon>Fungi incertae sedis</taxon>
        <taxon>Zoopagomycota</taxon>
        <taxon>Kickxellomycotina</taxon>
        <taxon>Harpellomycetes</taxon>
        <taxon>Harpellales</taxon>
        <taxon>Legeriomycetaceae</taxon>
        <taxon>Smittium</taxon>
    </lineage>
</organism>
<feature type="domain" description="VPS10" evidence="7">
    <location>
        <begin position="2670"/>
        <end position="3380"/>
    </location>
</feature>
<evidence type="ECO:0000256" key="3">
    <source>
        <dbReference type="ARBA" id="ARBA00023136"/>
    </source>
</evidence>
<dbReference type="Gene3D" id="2.130.10.10">
    <property type="entry name" value="YVTN repeat-like/Quinoprotein amine dehydrogenase"/>
    <property type="match status" value="2"/>
</dbReference>
<dbReference type="SUPFAM" id="SSF110296">
    <property type="entry name" value="Oligoxyloglucan reducing end-specific cellobiohydrolase"/>
    <property type="match status" value="3"/>
</dbReference>
<feature type="compositionally biased region" description="Polar residues" evidence="5">
    <location>
        <begin position="3576"/>
        <end position="3589"/>
    </location>
</feature>
<keyword evidence="6" id="KW-0812">Transmembrane</keyword>
<dbReference type="CDD" id="cd15482">
    <property type="entry name" value="Sialidase_non-viral"/>
    <property type="match status" value="2"/>
</dbReference>
<evidence type="ECO:0000256" key="5">
    <source>
        <dbReference type="SAM" id="MobiDB-lite"/>
    </source>
</evidence>
<feature type="region of interest" description="Disordered" evidence="5">
    <location>
        <begin position="3576"/>
        <end position="3595"/>
    </location>
</feature>
<dbReference type="InterPro" id="IPR048485">
    <property type="entry name" value="COG5_helical"/>
</dbReference>
<feature type="transmembrane region" description="Helical" evidence="6">
    <location>
        <begin position="3383"/>
        <end position="3404"/>
    </location>
</feature>
<keyword evidence="4" id="KW-0325">Glycoprotein</keyword>
<dbReference type="Pfam" id="PF15901">
    <property type="entry name" value="Sortilin_C"/>
    <property type="match status" value="3"/>
</dbReference>
<comment type="subcellular location">
    <subcellularLocation>
        <location evidence="1">Membrane</location>
    </subcellularLocation>
</comment>
<dbReference type="GO" id="GO:0005794">
    <property type="term" value="C:Golgi apparatus"/>
    <property type="evidence" value="ECO:0007669"/>
    <property type="project" value="TreeGrafter"/>
</dbReference>
<dbReference type="GO" id="GO:0005829">
    <property type="term" value="C:cytosol"/>
    <property type="evidence" value="ECO:0007669"/>
    <property type="project" value="GOC"/>
</dbReference>
<dbReference type="InterPro" id="IPR006581">
    <property type="entry name" value="VPS10"/>
</dbReference>
<keyword evidence="6" id="KW-1133">Transmembrane helix</keyword>
<dbReference type="Pfam" id="PF20649">
    <property type="entry name" value="COG5_C"/>
    <property type="match status" value="1"/>
</dbReference>
<name>A0A2U1J1R5_SMIAN</name>
<evidence type="ECO:0000259" key="7">
    <source>
        <dbReference type="SMART" id="SM00602"/>
    </source>
</evidence>
<dbReference type="GO" id="GO:0006895">
    <property type="term" value="P:Golgi to endosome transport"/>
    <property type="evidence" value="ECO:0007669"/>
    <property type="project" value="TreeGrafter"/>
</dbReference>
<dbReference type="PANTHER" id="PTHR12106:SF27">
    <property type="entry name" value="SORTILIN-RELATED RECEPTOR"/>
    <property type="match status" value="1"/>
</dbReference>
<sequence>MINSPQNIEAETNNPEYLKIQYEDFLKNSFSGIEYVLNSIPELQKEINKTPILQENNPNLEAKNIESPKDEYQNLSNEKSSTSMDLNAVLEDKKLRLGQLLSETDEIYKKEISNNQLELLSQFTGIGYLEDLIQSLKEQTIETKIQAQKIQYQIRLPLDQMKSHLNQVSNLKKTLEIVRAITRIIQSIQRLVAQFPDRELQLFNNAKIFESEKKKLNTKHGYKPDKIQQALAMSAISITDIKELLSKKNLDKIHMISLLINQQVLPREKVIIQESTRLMENGFDNLRMLDVSFGLQVFYNLGIIGKKGSDWVNSLTNDINLQISEMIDTKSLIKRIGRGHQSGRHDSDFKNDKSISDSLWDSLRKISLSVSIGSQKISLMEKVLQGKKHVKNASSFYNILEDGDDHCNFESEISCYLNNKSVTDFWWESVSFEINKNLGYLKENQTLWQIFLQLYPRFCQLISSCLRPVFGSNSEIIVFDTIIPETVDIYCLNVWSKMELFLNKCISSQSLLQFKIKYIQQINVSGISQTLGSDSNLHYSHKHDSLINDSYLSNSPEERRIFRLLKSTMNDPLGSDNHISKNPQTSGLGIGLNMGSNSITNSTKRISITNVVDSKMVLGLLRAIETELEVVSSYPPLLVDINEILELVIMCLVDETFSRIDDLIKSKPKNGLFGEYINQTENISGRTGSNKVFELITKHLNLLIDIAAYLSRIGNGGIINSTKANNEMQNDIHVSLSQSSLGGKLESRVTNRSSTAPDFKFGDMITCILEKVNDMIGKIFKDASSIIISEMVKVFAKHLDTDCVASSMVTLTGKWVEKNKVNFLIQAISKIFGLLSTDIVKQSRSAAVAPVVIFFLKRIMSMFVGIGSVIFPLDEELILQLASFASQLEFECTQLFNSAMGLNDVITQSVQLDSNTKTLVITDYHLNPQSVLNILEVVNEIKKGQVSNTLKQTYKIENIGKPYLSIRAFRQLVFIPKESLLEILYNQPKVINTINGNGSNNDIIKNDMNGKETTVKYSKVVQNIQEKFGFIDDIEISVVVNHVIARAISIIYYLDDPLVAFLKKKENSRNKQEIRNRDYKAKLLEKLIDSYFKCDIEEVKYDIEDSLEYISGLPYHLINPNFEEFAKKKNLTTESIFNKAVVFDSHLSKKVTDSPVLFAASIVALLNSGGYEVVVSVSKFLKNRIRLFREVLSLVFDGVVELGKDEAIFEERSLWNSTRYPASINERKKESFDIDPHSDRETTALLNCMVVLGVSLASLSLVNAKDVGVTETLVDSKVSQLYRFKESNTYLALDNIEGVLLISDDSGKNWKKVDQIKEKNVYMYEHPFDRNTLFIIGQGKKHYLTKDSGAKWHEFEVPAKPSKTTQSPLSFNFAKVGHILYSGEKCLPSKSIFDSEICHTVYYYTMTGFMPSGSGKDSDIVKPLLSGNRSFTQCIWMKGSAEFQASTDDSIICIEDQNNNTENKKSRSVIGTRAVVSEDFFASESVVNFESGSSSSHFLLGITISKGFIILGTQKKDVRDMDIFVTIDGKEWSEGRLKLPFGVYEQSYTVLESTKYSLFVDVKFKGSTGTMYKSNSNGTYFTTSLDNTNRNSQGIVDIERINGIDGVLIANQFLDSSSGWSHNKGIIKSKISFDDGSTWKYINPPKEKLNKESYGCSEEAIKSGECSLHLHSLTSTRNPGNIFGDESAPGILLGVGSVGPRLLDWSDCDTFLSVDGGVSWKMIHEDAHMHETAGSGSIIVLVNDEGPTDSFVYSDDRGETWKSKKLPNKIRVNSVSNEITGSSPTILIVSTVPGSTNKKKTSLVSIDFDIWDRKCDVDPLNPKESSDIEIWTHETFDKTCVMGYRSKYARRKASARCTMPNKEPIQSIHQSCECARTDYECDYGFILNEQGDCILSGKRHIPKGACKSGETEYLASSGYRKIPGNLCTEKEGAKKLDEPVKVHCSEISDDTGYNVVHNHFDFDGIQEIFLFENSSSALVLAHGELYSSGDSGGTWKKVDLNSIIGQNNGVSSIVLNKFSTGAAYIITKNNLIYYTKDFGAKWTQLKNSPGISNGLRIQPLLSFHPSHPEYLLFAGGTECPNCYSIYYVSHDHGNSWKKLITHADKCVFSYTEEFKILDDSAVVCNVWHETEGKENSMDKLRFSPNKNYMEIVIIDSKNPHLIKRLDRGENGSVIDFFINSRYLVYSSEVDDLNDSGSKTRKIELRILSKGLSPVVPLFPPDMPVGLRPNGFTLLQSSSGSLLLDVEQASTNINNQIVSWGTLLVCNDAGDAFHVALEKTNRKSDGSVDVEKVEGIKGALIANQILNTEVLGRPGVYRQLQTMYSLDSGRNWHPLSAPKESNGSSPCVGCTLNLQGRTMVRALGGIYGIDSAPGSWVGVGNVGPYLDTNSKNYVYWSRDAGYTWEKVFNEPMHYEWGDYGGILLLVSQDIPTDTVHYTLDSGKTFHKYKFSDEKVVVKMLFNGYKSLGMQFLMVSITGTRKTRMIQLDFSGVNIPMCSGTESNDQLEKWDLKSHTSMEEKDGSGNSDKFCMFGESLSFYRRKKGVSCRLQQKGKSGDQPSDDNKKNIIETHVTSVCECSIADYDCDVGFWLNDSNECQLIGRDSKQPTNCPANTKYKGRSGYVKKIDNKCSGGKDYSEPVERICGTSKGIPTSSFLLPSEVEQLQYFTESDKVIARTKDNSVFISPDGGKNWKPLDFGNKIEAVSMNSFFKDIAVFFTNTDTHYITKDEAHNFINIKMPAPPSFENWPVLRFHPTNLDIMLYLGRPEGCSISDDSKSTKCLPIVYYTLDSGISWTKLHENVGKGGCVFIKSSDKGKSNIVTCATSLSTPNQLIKGSKVISSSNWFKDTPITLSSSSLDMAYTGEFLVIPEPSQFISGSMQLRISVDGKNTALAHFPGDRHDLSSAYTILDSDASFGSLVLHVTENNHLGAEWGTIYTSNSNGTYFRKALEHVNRNNVGLVDFERYAGLQTAIIANIVSNHRNIKSKRELSEHNFSSFKPRDNPANLFKTRSEQKNSLKELRTVLTVDGGSSWHYLRPPPKDANSKSYSCNPGKFEDGTCSLHLHGFSEVTDPHNIYSASGAIGVVMGLGNVGKKLDSLENSNLYLSRDGGFLWKEVKKGPHLYEFADHGAIIVTAKENTPVDTVEYTLDAGNTWITLDLDLSKNFKKGTNVIISMLTTEPMSSSRHLVALGKTQPNSSSGEKSKDVLINFDFTGAQPRVCVYDPLDEPKGKNSDDFELWGIEPNRGKAAFGSPSIAPSTCVLGVQTKYFRKIPTKDCYVGREFKQSPIQKENCPCSRADFECDFNFEPSSDGKCILIKGYKPVQTSCDAIVRKRKGVSEPVSYYNISSGYRLIPQSQCDRKKSNSLNIDKPIEVWCPNKAREIAMMWAFMLPLIFFGTAVCIFMLSSNPGMTVLDFGKLVIQSAFFGVIRIVDAIGRIGFFQEQYRHILPQNQNRFGNATDNEEMQYGDGNISGAAFMPSTGHRSPLSSVWESAKYSMYVSYGVLYDSVWEAALFGANYLPYNYRMYVHSMAPVGPIAFGGNEVLNLNNTTSHQGLSNTQVGSSEQIFELRDETDVDGSNANFNHQGNNSDTEDDGFLEYQEDPTQIFARDSFSSG</sequence>
<accession>A0A2U1J1R5</accession>
<dbReference type="FunFam" id="3.30.60.270:FF:000005">
    <property type="entry name" value="Sortilin"/>
    <property type="match status" value="1"/>
</dbReference>
<dbReference type="Pfam" id="PF15902">
    <property type="entry name" value="Sortilin-Vps10"/>
    <property type="match status" value="3"/>
</dbReference>
<dbReference type="GO" id="GO:0006623">
    <property type="term" value="P:protein targeting to vacuole"/>
    <property type="evidence" value="ECO:0007669"/>
    <property type="project" value="TreeGrafter"/>
</dbReference>
<dbReference type="Proteomes" id="UP000245591">
    <property type="component" value="Unassembled WGS sequence"/>
</dbReference>
<evidence type="ECO:0000256" key="4">
    <source>
        <dbReference type="ARBA" id="ARBA00023180"/>
    </source>
</evidence>
<dbReference type="GO" id="GO:0006896">
    <property type="term" value="P:Golgi to vacuole transport"/>
    <property type="evidence" value="ECO:0007669"/>
    <property type="project" value="TreeGrafter"/>
</dbReference>
<reference evidence="8 9" key="1">
    <citation type="journal article" date="2018" name="MBio">
        <title>Comparative Genomics Reveals the Core Gene Toolbox for the Fungus-Insect Symbiosis.</title>
        <authorList>
            <person name="Wang Y."/>
            <person name="Stata M."/>
            <person name="Wang W."/>
            <person name="Stajich J.E."/>
            <person name="White M.M."/>
            <person name="Moncalvo J.M."/>
        </authorList>
    </citation>
    <scope>NUCLEOTIDE SEQUENCE [LARGE SCALE GENOMIC DNA]</scope>
    <source>
        <strain evidence="8 9">AUS-126-30</strain>
    </source>
</reference>